<gene>
    <name evidence="3" type="ORF">PLOB_00039777</name>
</gene>
<protein>
    <recommendedName>
        <fullName evidence="2">DBB domain-containing protein</fullName>
    </recommendedName>
</protein>
<name>A0ABN8MXN9_9CNID</name>
<feature type="compositionally biased region" description="Pro residues" evidence="1">
    <location>
        <begin position="377"/>
        <end position="386"/>
    </location>
</feature>
<evidence type="ECO:0000313" key="3">
    <source>
        <dbReference type="EMBL" id="CAH3038343.1"/>
    </source>
</evidence>
<evidence type="ECO:0000259" key="2">
    <source>
        <dbReference type="PROSITE" id="PS51376"/>
    </source>
</evidence>
<dbReference type="PROSITE" id="PS51376">
    <property type="entry name" value="DBB"/>
    <property type="match status" value="1"/>
</dbReference>
<feature type="region of interest" description="Disordered" evidence="1">
    <location>
        <begin position="419"/>
        <end position="532"/>
    </location>
</feature>
<proteinExistence type="predicted"/>
<reference evidence="3 4" key="1">
    <citation type="submission" date="2022-05" db="EMBL/GenBank/DDBJ databases">
        <authorList>
            <consortium name="Genoscope - CEA"/>
            <person name="William W."/>
        </authorList>
    </citation>
    <scope>NUCLEOTIDE SEQUENCE [LARGE SCALE GENOMIC DNA]</scope>
</reference>
<accession>A0ABN8MXN9</accession>
<dbReference type="Proteomes" id="UP001159405">
    <property type="component" value="Unassembled WGS sequence"/>
</dbReference>
<evidence type="ECO:0000256" key="1">
    <source>
        <dbReference type="SAM" id="MobiDB-lite"/>
    </source>
</evidence>
<feature type="compositionally biased region" description="Basic and acidic residues" evidence="1">
    <location>
        <begin position="460"/>
        <end position="474"/>
    </location>
</feature>
<organism evidence="3 4">
    <name type="scientific">Porites lobata</name>
    <dbReference type="NCBI Taxonomy" id="104759"/>
    <lineage>
        <taxon>Eukaryota</taxon>
        <taxon>Metazoa</taxon>
        <taxon>Cnidaria</taxon>
        <taxon>Anthozoa</taxon>
        <taxon>Hexacorallia</taxon>
        <taxon>Scleractinia</taxon>
        <taxon>Fungiina</taxon>
        <taxon>Poritidae</taxon>
        <taxon>Porites</taxon>
    </lineage>
</organism>
<dbReference type="PANTHER" id="PTHR16267">
    <property type="entry name" value="BANK1/PIK3AP1 FAMILY MEMBER"/>
    <property type="match status" value="1"/>
</dbReference>
<comment type="caution">
    <text evidence="3">The sequence shown here is derived from an EMBL/GenBank/DDBJ whole genome shotgun (WGS) entry which is preliminary data.</text>
</comment>
<dbReference type="InterPro" id="IPR017893">
    <property type="entry name" value="DBB_domain"/>
</dbReference>
<dbReference type="PANTHER" id="PTHR16267:SF11">
    <property type="entry name" value="STUMPS, ISOFORM E"/>
    <property type="match status" value="1"/>
</dbReference>
<sequence length="563" mass="63920">MEEPDCIYDEVRQLVAVSPEKSQYDAKERVLFVFNKPLLADGGPYQVEFKGESHCFRVPALLLNSCTLQAHAPVYYPPEKTTVTLYDKNKHYDPFIAECSVEFVSRSKVLQDLLEKVTDPEELLCSSFGISTADIKQFDEAMAQKIKRKSPHDFHLLDATFPEKVNDQADSTYPTMIHFAAAYGLTQTIAAFVQYCPTASRALALKNKDGLRPKEIAEENGHSELSEELRDFESKKRNKDRIESKDETLCNDIENEDLYMRMDSTDLTIHESEDEDFYDSVEKNIEITKHEIPVTPEMWKAIFIAEQAVNESWRNHNLSEETAKTFSQFIQKCARQNGGNSSTILDETSRRESAPTVPPKTYPMNKKRHSIHDIPDSAPPLPPRSPVSPRSSLFFSGLVNERRGSDPNIFHRMQFNFDTVSEEGPDKPPEPPARSRSPFFPRGMESSWSGSDPNISLRRPHFDDKRGSFHETKKSLTLPPKPSQVMNGAKRQPVSPNNLNCQDSSSLEVTSVGSPRLPPRKPRPFPRRQRAASCDPAIPSYFDCTQRTVSVPDEYGYVTVMEK</sequence>
<dbReference type="EMBL" id="CALNXK010000006">
    <property type="protein sequence ID" value="CAH3038343.1"/>
    <property type="molecule type" value="Genomic_DNA"/>
</dbReference>
<evidence type="ECO:0000313" key="4">
    <source>
        <dbReference type="Proteomes" id="UP001159405"/>
    </source>
</evidence>
<feature type="compositionally biased region" description="Polar residues" evidence="1">
    <location>
        <begin position="337"/>
        <end position="346"/>
    </location>
</feature>
<dbReference type="SMART" id="SM01282">
    <property type="entry name" value="DBB"/>
    <property type="match status" value="1"/>
</dbReference>
<dbReference type="Pfam" id="PF14545">
    <property type="entry name" value="DBB"/>
    <property type="match status" value="1"/>
</dbReference>
<feature type="region of interest" description="Disordered" evidence="1">
    <location>
        <begin position="216"/>
        <end position="241"/>
    </location>
</feature>
<feature type="compositionally biased region" description="Basic residues" evidence="1">
    <location>
        <begin position="518"/>
        <end position="530"/>
    </location>
</feature>
<feature type="compositionally biased region" description="Polar residues" evidence="1">
    <location>
        <begin position="494"/>
        <end position="513"/>
    </location>
</feature>
<keyword evidence="4" id="KW-1185">Reference proteome</keyword>
<dbReference type="InterPro" id="IPR052446">
    <property type="entry name" value="B-cell_PI3K-Signaling_Adptrs"/>
</dbReference>
<feature type="region of interest" description="Disordered" evidence="1">
    <location>
        <begin position="337"/>
        <end position="388"/>
    </location>
</feature>
<feature type="domain" description="DBB" evidence="2">
    <location>
        <begin position="17"/>
        <end position="157"/>
    </location>
</feature>